<dbReference type="SMART" id="SM00257">
    <property type="entry name" value="LysM"/>
    <property type="match status" value="1"/>
</dbReference>
<feature type="domain" description="LysM" evidence="1">
    <location>
        <begin position="284"/>
        <end position="335"/>
    </location>
</feature>
<dbReference type="Gene3D" id="3.10.350.10">
    <property type="entry name" value="LysM domain"/>
    <property type="match status" value="1"/>
</dbReference>
<dbReference type="EMBL" id="LGRX02033484">
    <property type="protein sequence ID" value="KAK3241077.1"/>
    <property type="molecule type" value="Genomic_DNA"/>
</dbReference>
<evidence type="ECO:0000259" key="1">
    <source>
        <dbReference type="PROSITE" id="PS51782"/>
    </source>
</evidence>
<protein>
    <recommendedName>
        <fullName evidence="1">LysM domain-containing protein</fullName>
    </recommendedName>
</protein>
<dbReference type="InterPro" id="IPR018392">
    <property type="entry name" value="LysM"/>
</dbReference>
<dbReference type="GO" id="GO:0051015">
    <property type="term" value="F:actin filament binding"/>
    <property type="evidence" value="ECO:0007669"/>
    <property type="project" value="TreeGrafter"/>
</dbReference>
<dbReference type="GO" id="GO:0008093">
    <property type="term" value="F:cytoskeletal anchor activity"/>
    <property type="evidence" value="ECO:0007669"/>
    <property type="project" value="TreeGrafter"/>
</dbReference>
<dbReference type="InterPro" id="IPR036872">
    <property type="entry name" value="CH_dom_sf"/>
</dbReference>
<dbReference type="GO" id="GO:0005884">
    <property type="term" value="C:actin filament"/>
    <property type="evidence" value="ECO:0007669"/>
    <property type="project" value="TreeGrafter"/>
</dbReference>
<dbReference type="Pfam" id="PF01476">
    <property type="entry name" value="LysM"/>
    <property type="match status" value="1"/>
</dbReference>
<evidence type="ECO:0000313" key="3">
    <source>
        <dbReference type="Proteomes" id="UP001190700"/>
    </source>
</evidence>
<dbReference type="InterPro" id="IPR036779">
    <property type="entry name" value="LysM_dom_sf"/>
</dbReference>
<dbReference type="CDD" id="cd00118">
    <property type="entry name" value="LysM"/>
    <property type="match status" value="1"/>
</dbReference>
<sequence>MASQGSEAEPRTENLRTVLSDLQEEARNWVGGVLGFPLPANVPLEDLLQNGLALEMIGRILKSRARGELSKVVGKLNLEELSVGRKYRAVADVSKFLDVCSELGCSQVSLCTPVDVVEHNHDIQTMTKVCLCLYALSRQCDKLGINTAAAHFSNHSPAQRKDSIHVSSSVRKFEYGEGGVQAPVPGWSNPVGKGNVQASVQSLDQFACFPTRAQQEEDREQRSGCTSPEVAAAPLLSEGVPAAASKGSGWFPRIVGLLVIGVGGAAAIQLCGRNNWCQRLLHGNQYVVNPGDTLSAVSRRVLQAEPTPENLEQLLQSNPAITNPNMIYPQQKLRLR</sequence>
<name>A0AAE0BST0_9CHLO</name>
<accession>A0AAE0BST0</accession>
<dbReference type="CDD" id="cd00014">
    <property type="entry name" value="CH_SF"/>
    <property type="match status" value="1"/>
</dbReference>
<dbReference type="Proteomes" id="UP001190700">
    <property type="component" value="Unassembled WGS sequence"/>
</dbReference>
<proteinExistence type="predicted"/>
<dbReference type="SUPFAM" id="SSF47576">
    <property type="entry name" value="Calponin-homology domain, CH-domain"/>
    <property type="match status" value="1"/>
</dbReference>
<dbReference type="GO" id="GO:0051764">
    <property type="term" value="P:actin crosslink formation"/>
    <property type="evidence" value="ECO:0007669"/>
    <property type="project" value="TreeGrafter"/>
</dbReference>
<dbReference type="AlphaFoldDB" id="A0AAE0BST0"/>
<dbReference type="Gene3D" id="1.10.418.10">
    <property type="entry name" value="Calponin-like domain"/>
    <property type="match status" value="1"/>
</dbReference>
<comment type="caution">
    <text evidence="2">The sequence shown here is derived from an EMBL/GenBank/DDBJ whole genome shotgun (WGS) entry which is preliminary data.</text>
</comment>
<organism evidence="2 3">
    <name type="scientific">Cymbomonas tetramitiformis</name>
    <dbReference type="NCBI Taxonomy" id="36881"/>
    <lineage>
        <taxon>Eukaryota</taxon>
        <taxon>Viridiplantae</taxon>
        <taxon>Chlorophyta</taxon>
        <taxon>Pyramimonadophyceae</taxon>
        <taxon>Pyramimonadales</taxon>
        <taxon>Pyramimonadaceae</taxon>
        <taxon>Cymbomonas</taxon>
    </lineage>
</organism>
<keyword evidence="3" id="KW-1185">Reference proteome</keyword>
<dbReference type="PANTHER" id="PTHR46756:SF18">
    <property type="entry name" value="GAS2-LIKE PROTEIN PICKLED EGGS"/>
    <property type="match status" value="1"/>
</dbReference>
<reference evidence="2 3" key="1">
    <citation type="journal article" date="2015" name="Genome Biol. Evol.">
        <title>Comparative Genomics of a Bacterivorous Green Alga Reveals Evolutionary Causalities and Consequences of Phago-Mixotrophic Mode of Nutrition.</title>
        <authorList>
            <person name="Burns J.A."/>
            <person name="Paasch A."/>
            <person name="Narechania A."/>
            <person name="Kim E."/>
        </authorList>
    </citation>
    <scope>NUCLEOTIDE SEQUENCE [LARGE SCALE GENOMIC DNA]</scope>
    <source>
        <strain evidence="2 3">PLY_AMNH</strain>
    </source>
</reference>
<dbReference type="PROSITE" id="PS51782">
    <property type="entry name" value="LYSM"/>
    <property type="match status" value="1"/>
</dbReference>
<dbReference type="PANTHER" id="PTHR46756">
    <property type="entry name" value="TRANSGELIN"/>
    <property type="match status" value="1"/>
</dbReference>
<evidence type="ECO:0000313" key="2">
    <source>
        <dbReference type="EMBL" id="KAK3241077.1"/>
    </source>
</evidence>
<gene>
    <name evidence="2" type="ORF">CYMTET_49125</name>
</gene>